<comment type="caution">
    <text evidence="6">The sequence shown here is derived from an EMBL/GenBank/DDBJ whole genome shotgun (WGS) entry which is preliminary data.</text>
</comment>
<dbReference type="Proteomes" id="UP000762676">
    <property type="component" value="Unassembled WGS sequence"/>
</dbReference>
<keyword evidence="2" id="KW-0863">Zinc-finger</keyword>
<dbReference type="EMBL" id="BMAT01004508">
    <property type="protein sequence ID" value="GFR74787.1"/>
    <property type="molecule type" value="Genomic_DNA"/>
</dbReference>
<dbReference type="InterPro" id="IPR036236">
    <property type="entry name" value="Znf_C2H2_sf"/>
</dbReference>
<evidence type="ECO:0000256" key="3">
    <source>
        <dbReference type="ARBA" id="ARBA00022833"/>
    </source>
</evidence>
<dbReference type="Pfam" id="PF12171">
    <property type="entry name" value="zf-C2H2_jaz"/>
    <property type="match status" value="1"/>
</dbReference>
<proteinExistence type="predicted"/>
<dbReference type="PROSITE" id="PS50102">
    <property type="entry name" value="RRM"/>
    <property type="match status" value="1"/>
</dbReference>
<evidence type="ECO:0000256" key="4">
    <source>
        <dbReference type="PROSITE-ProRule" id="PRU00176"/>
    </source>
</evidence>
<dbReference type="SMART" id="SM00451">
    <property type="entry name" value="ZnF_U1"/>
    <property type="match status" value="1"/>
</dbReference>
<dbReference type="InterPro" id="IPR022755">
    <property type="entry name" value="Znf_C2H2_jaz"/>
</dbReference>
<dbReference type="InterPro" id="IPR000504">
    <property type="entry name" value="RRM_dom"/>
</dbReference>
<reference evidence="6 7" key="1">
    <citation type="journal article" date="2021" name="Elife">
        <title>Chloroplast acquisition without the gene transfer in kleptoplastic sea slugs, Plakobranchus ocellatus.</title>
        <authorList>
            <person name="Maeda T."/>
            <person name="Takahashi S."/>
            <person name="Yoshida T."/>
            <person name="Shimamura S."/>
            <person name="Takaki Y."/>
            <person name="Nagai Y."/>
            <person name="Toyoda A."/>
            <person name="Suzuki Y."/>
            <person name="Arimoto A."/>
            <person name="Ishii H."/>
            <person name="Satoh N."/>
            <person name="Nishiyama T."/>
            <person name="Hasebe M."/>
            <person name="Maruyama T."/>
            <person name="Minagawa J."/>
            <person name="Obokata J."/>
            <person name="Shigenobu S."/>
        </authorList>
    </citation>
    <scope>NUCLEOTIDE SEQUENCE [LARGE SCALE GENOMIC DNA]</scope>
</reference>
<dbReference type="InterPro" id="IPR035979">
    <property type="entry name" value="RBD_domain_sf"/>
</dbReference>
<feature type="domain" description="RRM" evidence="5">
    <location>
        <begin position="48"/>
        <end position="138"/>
    </location>
</feature>
<gene>
    <name evidence="6" type="ORF">ElyMa_002171400</name>
</gene>
<sequence length="179" mass="20019">MSEKVGEHFYCVFCDLKFHSQADLNMHCNGKKHKNHERIKEEQDAAAASVLVRFVRDCNNKEQLLASYFCKFGLLAKVSILGPAAHGVAKVQFAQPKFAEKALAAGKFQKYRGHALKVCKFEYKPYGGDALRVAAKEEKQNQKTTLEDLHNRVTLILGKENSVSRPTLESPGVSLGLRL</sequence>
<dbReference type="InterPro" id="IPR013087">
    <property type="entry name" value="Znf_C2H2_type"/>
</dbReference>
<evidence type="ECO:0000259" key="5">
    <source>
        <dbReference type="PROSITE" id="PS50102"/>
    </source>
</evidence>
<keyword evidence="3" id="KW-0862">Zinc</keyword>
<dbReference type="InterPro" id="IPR012677">
    <property type="entry name" value="Nucleotide-bd_a/b_plait_sf"/>
</dbReference>
<dbReference type="GO" id="GO:0003723">
    <property type="term" value="F:RNA binding"/>
    <property type="evidence" value="ECO:0007669"/>
    <property type="project" value="UniProtKB-UniRule"/>
</dbReference>
<keyword evidence="4" id="KW-0694">RNA-binding</keyword>
<keyword evidence="1" id="KW-0479">Metal-binding</keyword>
<dbReference type="AlphaFoldDB" id="A0AAV4FN97"/>
<dbReference type="GO" id="GO:0008270">
    <property type="term" value="F:zinc ion binding"/>
    <property type="evidence" value="ECO:0007669"/>
    <property type="project" value="UniProtKB-KW"/>
</dbReference>
<evidence type="ECO:0000313" key="6">
    <source>
        <dbReference type="EMBL" id="GFR74787.1"/>
    </source>
</evidence>
<dbReference type="Gene3D" id="3.30.160.60">
    <property type="entry name" value="Classic Zinc Finger"/>
    <property type="match status" value="1"/>
</dbReference>
<dbReference type="PROSITE" id="PS00028">
    <property type="entry name" value="ZINC_FINGER_C2H2_1"/>
    <property type="match status" value="1"/>
</dbReference>
<dbReference type="SUPFAM" id="SSF57667">
    <property type="entry name" value="beta-beta-alpha zinc fingers"/>
    <property type="match status" value="1"/>
</dbReference>
<dbReference type="CDD" id="cd00590">
    <property type="entry name" value="RRM_SF"/>
    <property type="match status" value="1"/>
</dbReference>
<dbReference type="InterPro" id="IPR003604">
    <property type="entry name" value="Matrin/U1-like-C_Znf_C2H2"/>
</dbReference>
<protein>
    <submittedName>
        <fullName evidence="6">Speckle targeted PIP5K1A-regulated poly(A) polymerase</fullName>
    </submittedName>
</protein>
<evidence type="ECO:0000256" key="1">
    <source>
        <dbReference type="ARBA" id="ARBA00022723"/>
    </source>
</evidence>
<organism evidence="6 7">
    <name type="scientific">Elysia marginata</name>
    <dbReference type="NCBI Taxonomy" id="1093978"/>
    <lineage>
        <taxon>Eukaryota</taxon>
        <taxon>Metazoa</taxon>
        <taxon>Spiralia</taxon>
        <taxon>Lophotrochozoa</taxon>
        <taxon>Mollusca</taxon>
        <taxon>Gastropoda</taxon>
        <taxon>Heterobranchia</taxon>
        <taxon>Euthyneura</taxon>
        <taxon>Panpulmonata</taxon>
        <taxon>Sacoglossa</taxon>
        <taxon>Placobranchoidea</taxon>
        <taxon>Plakobranchidae</taxon>
        <taxon>Elysia</taxon>
    </lineage>
</organism>
<name>A0AAV4FN97_9GAST</name>
<dbReference type="SUPFAM" id="SSF54928">
    <property type="entry name" value="RNA-binding domain, RBD"/>
    <property type="match status" value="1"/>
</dbReference>
<keyword evidence="7" id="KW-1185">Reference proteome</keyword>
<dbReference type="Gene3D" id="3.30.70.330">
    <property type="match status" value="1"/>
</dbReference>
<evidence type="ECO:0000313" key="7">
    <source>
        <dbReference type="Proteomes" id="UP000762676"/>
    </source>
</evidence>
<evidence type="ECO:0000256" key="2">
    <source>
        <dbReference type="ARBA" id="ARBA00022771"/>
    </source>
</evidence>
<accession>A0AAV4FN97</accession>